<sequence>MRIAVVGGGAAGLVTAWLLEQEHEVTLFESADRLGGHAHTVEIEVDGQRLAIDAGFQFFGPGRAYATFNRLLDHLGVAREIYPATMTLHRSAEGGSVALPPWRDGRPVGESLTPAAIVDLVRFRRFLSGIPAFLARHDTSITIDEYIRDRRMPASFVDRFLYPLLLALWCLELEEFRGFSAYNALYYLGESLTDGYPPTQSQIVGGMKTYIDALAASLSRARVVLGARVERVSRDEGGYVVEGERFDQVVIATNARLAHGMLEGVSAADRLREKLVRIEYFDTTIAVHGDRSLMPERTAAWSVVNARWDGIHSQLSIWTRGHGLPVFRSWVTFQERMPEPLYAVATYEHGKVTPAYFDAQRRLGELHGHDGVWLAGLYMGDADSHESAVLSAVAIAERLAPRSERFRMLRP</sequence>
<dbReference type="InterPro" id="IPR036188">
    <property type="entry name" value="FAD/NAD-bd_sf"/>
</dbReference>
<dbReference type="InterPro" id="IPR050464">
    <property type="entry name" value="Zeta_carotene_desat/Oxidored"/>
</dbReference>
<name>A0ABN2PFH7_9MICO</name>
<protein>
    <submittedName>
        <fullName evidence="2">FAD-dependent oxidoreductase</fullName>
    </submittedName>
</protein>
<organism evidence="2 3">
    <name type="scientific">Microbacterium aoyamense</name>
    <dbReference type="NCBI Taxonomy" id="344166"/>
    <lineage>
        <taxon>Bacteria</taxon>
        <taxon>Bacillati</taxon>
        <taxon>Actinomycetota</taxon>
        <taxon>Actinomycetes</taxon>
        <taxon>Micrococcales</taxon>
        <taxon>Microbacteriaceae</taxon>
        <taxon>Microbacterium</taxon>
    </lineage>
</organism>
<dbReference type="Gene3D" id="3.50.50.60">
    <property type="entry name" value="FAD/NAD(P)-binding domain"/>
    <property type="match status" value="1"/>
</dbReference>
<evidence type="ECO:0000313" key="3">
    <source>
        <dbReference type="Proteomes" id="UP001501343"/>
    </source>
</evidence>
<evidence type="ECO:0000259" key="1">
    <source>
        <dbReference type="Pfam" id="PF01593"/>
    </source>
</evidence>
<dbReference type="InterPro" id="IPR002937">
    <property type="entry name" value="Amino_oxidase"/>
</dbReference>
<keyword evidence="3" id="KW-1185">Reference proteome</keyword>
<dbReference type="Proteomes" id="UP001501343">
    <property type="component" value="Unassembled WGS sequence"/>
</dbReference>
<accession>A0ABN2PFH7</accession>
<dbReference type="PANTHER" id="PTHR42923">
    <property type="entry name" value="PROTOPORPHYRINOGEN OXIDASE"/>
    <property type="match status" value="1"/>
</dbReference>
<dbReference type="RefSeq" id="WP_248146034.1">
    <property type="nucleotide sequence ID" value="NZ_BAAAOF010000002.1"/>
</dbReference>
<dbReference type="Pfam" id="PF01593">
    <property type="entry name" value="Amino_oxidase"/>
    <property type="match status" value="1"/>
</dbReference>
<dbReference type="PANTHER" id="PTHR42923:SF17">
    <property type="entry name" value="AMINE OXIDASE DOMAIN-CONTAINING PROTEIN"/>
    <property type="match status" value="1"/>
</dbReference>
<comment type="caution">
    <text evidence="2">The sequence shown here is derived from an EMBL/GenBank/DDBJ whole genome shotgun (WGS) entry which is preliminary data.</text>
</comment>
<feature type="domain" description="Amine oxidase" evidence="1">
    <location>
        <begin position="11"/>
        <end position="259"/>
    </location>
</feature>
<reference evidence="2 3" key="1">
    <citation type="journal article" date="2019" name="Int. J. Syst. Evol. Microbiol.">
        <title>The Global Catalogue of Microorganisms (GCM) 10K type strain sequencing project: providing services to taxonomists for standard genome sequencing and annotation.</title>
        <authorList>
            <consortium name="The Broad Institute Genomics Platform"/>
            <consortium name="The Broad Institute Genome Sequencing Center for Infectious Disease"/>
            <person name="Wu L."/>
            <person name="Ma J."/>
        </authorList>
    </citation>
    <scope>NUCLEOTIDE SEQUENCE [LARGE SCALE GENOMIC DNA]</scope>
    <source>
        <strain evidence="2 3">JCM 14900</strain>
    </source>
</reference>
<gene>
    <name evidence="2" type="ORF">GCM10009775_09900</name>
</gene>
<dbReference type="SUPFAM" id="SSF51905">
    <property type="entry name" value="FAD/NAD(P)-binding domain"/>
    <property type="match status" value="1"/>
</dbReference>
<dbReference type="EMBL" id="BAAAOF010000002">
    <property type="protein sequence ID" value="GAA1919365.1"/>
    <property type="molecule type" value="Genomic_DNA"/>
</dbReference>
<evidence type="ECO:0000313" key="2">
    <source>
        <dbReference type="EMBL" id="GAA1919365.1"/>
    </source>
</evidence>
<proteinExistence type="predicted"/>